<evidence type="ECO:0000259" key="7">
    <source>
        <dbReference type="PROSITE" id="PS50982"/>
    </source>
</evidence>
<dbReference type="InterPro" id="IPR016177">
    <property type="entry name" value="DNA-bd_dom_sf"/>
</dbReference>
<feature type="region of interest" description="Disordered" evidence="6">
    <location>
        <begin position="570"/>
        <end position="612"/>
    </location>
</feature>
<gene>
    <name evidence="9 10" type="primary">LOC110759144</name>
</gene>
<protein>
    <submittedName>
        <fullName evidence="9">Methyl-CpG-binding domain-containing protein 13-like isoform X1</fullName>
    </submittedName>
    <submittedName>
        <fullName evidence="10">Methyl-CpG-binding domain-containing protein 13-like isoform X2</fullName>
    </submittedName>
</protein>
<dbReference type="Gene3D" id="3.30.890.10">
    <property type="entry name" value="Methyl-cpg-binding Protein 2, Chain A"/>
    <property type="match status" value="3"/>
</dbReference>
<accession>A0A6P5SL90</accession>
<feature type="region of interest" description="Disordered" evidence="6">
    <location>
        <begin position="401"/>
        <end position="422"/>
    </location>
</feature>
<evidence type="ECO:0000256" key="2">
    <source>
        <dbReference type="ARBA" id="ARBA00023015"/>
    </source>
</evidence>
<evidence type="ECO:0000256" key="3">
    <source>
        <dbReference type="ARBA" id="ARBA00023125"/>
    </source>
</evidence>
<evidence type="ECO:0000256" key="6">
    <source>
        <dbReference type="SAM" id="MobiDB-lite"/>
    </source>
</evidence>
<evidence type="ECO:0000256" key="1">
    <source>
        <dbReference type="ARBA" id="ARBA00004123"/>
    </source>
</evidence>
<feature type="domain" description="MBD" evidence="7">
    <location>
        <begin position="168"/>
        <end position="235"/>
    </location>
</feature>
<feature type="region of interest" description="Disordered" evidence="6">
    <location>
        <begin position="248"/>
        <end position="298"/>
    </location>
</feature>
<comment type="subcellular location">
    <subcellularLocation>
        <location evidence="1">Nucleus</location>
    </subcellularLocation>
</comment>
<keyword evidence="8" id="KW-1185">Reference proteome</keyword>
<keyword evidence="4" id="KW-0804">Transcription</keyword>
<dbReference type="PANTHER" id="PTHR34067:SF20">
    <property type="entry name" value="OS08G0206700 PROTEIN"/>
    <property type="match status" value="1"/>
</dbReference>
<keyword evidence="5" id="KW-0539">Nucleus</keyword>
<sequence>MVAKSSPDWLPAGWAVQFRVQKTGRKIEFYTNLETGKNFFSKDDVMRHIKMASTNGGNPQPTTLHNQNHSEKIPSQLVVNTTEYPEWLPKGWKVEVRTRKTGVHVGKEYKCYIDPSTECSFYSKPEVFRYLKTVKRKSCKSRNLKTVNHKRCMIKKKTVAPLQSANKVDVEKHNVEDLPSGWTKEIKVKRVANRLRRDPYYTDPVSGYVFRSKNAVMHYLETGEISRHAFKPKNKCTNELTLINDESHEITPSSATKRQKFKHPVTRQQHFEDKGSSEMSGLELPETESSDLQDKRVPTESGVAVALTADVVQEKHLPEGIVEECPKTMEDCPPIRSSQPKPEVADVHEGKRSLLKVECSATDPGKIILAGNEPVLTPAADTLNENNSLKIVMEKGNVRITQTGSRKSKSKEKLNLPRRSSKRLAGLEPEQVANSVSSEQALQVVRKCSKSDGSQDAVLASDEHQQVGAASEAVVAHHTLTDMKSTSHEEALNKGKMPLDDQMVPKEQQQKLESERMDSEKPEPEFSLLFGSDPCLEFAFKTLTGELPIADTVDNEPILKPAADVLQKENSLESEMEKSCNRNTRVNKSKKNKELKLPHRSSKRLAGVEPELLPNFMSSERALRNATGRSSKSKAIQAVNSADEASQLPEAGPETKFANYPCTTTIDTSIPEQSSNKSENFLEDQAIPQEKPQKFETEKAAIENPEAQFSFPFMDSWSDPCLDFAFKTLTGAIPIEDDLFQGYFQEKIETSHNHRDSLALPDFGSPSFFQSDILPQFDAPEQSISGQQLPVNSSFLPSGNVGMSNCNGVASSQQLSMNPSFLPSGNMSMSNCNGVASSQQLSMNPSFLPSGNMSMSNCQGVASSQQLSMNPSFLPSGNVSMSNCNGVASSHQSSMNPSFLPAGNVSLSNCSGAGSGQQLSMNSPFLPAGNVSLSNCGGVDSQKPCLGGSKDYHGKVKS</sequence>
<dbReference type="AlphaFoldDB" id="A0A6P5SL90"/>
<dbReference type="InterPro" id="IPR038945">
    <property type="entry name" value="MBD13-like"/>
</dbReference>
<dbReference type="GO" id="GO:0005634">
    <property type="term" value="C:nucleus"/>
    <property type="evidence" value="ECO:0007669"/>
    <property type="project" value="UniProtKB-SubCell"/>
</dbReference>
<dbReference type="GO" id="GO:0003677">
    <property type="term" value="F:DNA binding"/>
    <property type="evidence" value="ECO:0007669"/>
    <property type="project" value="UniProtKB-KW"/>
</dbReference>
<feature type="compositionally biased region" description="Polar residues" evidence="6">
    <location>
        <begin position="627"/>
        <end position="644"/>
    </location>
</feature>
<dbReference type="RefSeq" id="XP_021816870.1">
    <property type="nucleotide sequence ID" value="XM_021961178.1"/>
</dbReference>
<evidence type="ECO:0000256" key="4">
    <source>
        <dbReference type="ARBA" id="ARBA00023163"/>
    </source>
</evidence>
<dbReference type="RefSeq" id="XP_021816869.1">
    <property type="nucleotide sequence ID" value="XM_021961177.1"/>
</dbReference>
<feature type="region of interest" description="Disordered" evidence="6">
    <location>
        <begin position="624"/>
        <end position="660"/>
    </location>
</feature>
<organism evidence="8 9">
    <name type="scientific">Prunus avium</name>
    <name type="common">Cherry</name>
    <name type="synonym">Cerasus avium</name>
    <dbReference type="NCBI Taxonomy" id="42229"/>
    <lineage>
        <taxon>Eukaryota</taxon>
        <taxon>Viridiplantae</taxon>
        <taxon>Streptophyta</taxon>
        <taxon>Embryophyta</taxon>
        <taxon>Tracheophyta</taxon>
        <taxon>Spermatophyta</taxon>
        <taxon>Magnoliopsida</taxon>
        <taxon>eudicotyledons</taxon>
        <taxon>Gunneridae</taxon>
        <taxon>Pentapetalae</taxon>
        <taxon>rosids</taxon>
        <taxon>fabids</taxon>
        <taxon>Rosales</taxon>
        <taxon>Rosaceae</taxon>
        <taxon>Amygdaloideae</taxon>
        <taxon>Amygdaleae</taxon>
        <taxon>Prunus</taxon>
    </lineage>
</organism>
<dbReference type="Proteomes" id="UP000515124">
    <property type="component" value="Unplaced"/>
</dbReference>
<feature type="domain" description="MBD" evidence="7">
    <location>
        <begin position="78"/>
        <end position="151"/>
    </location>
</feature>
<evidence type="ECO:0000313" key="8">
    <source>
        <dbReference type="Proteomes" id="UP000515124"/>
    </source>
</evidence>
<dbReference type="GeneID" id="110759144"/>
<dbReference type="KEGG" id="pavi:110759144"/>
<dbReference type="InterPro" id="IPR001739">
    <property type="entry name" value="Methyl_CpG_DNA-bd"/>
</dbReference>
<dbReference type="Pfam" id="PF01429">
    <property type="entry name" value="MBD"/>
    <property type="match status" value="1"/>
</dbReference>
<proteinExistence type="predicted"/>
<feature type="compositionally biased region" description="Basic and acidic residues" evidence="6">
    <location>
        <begin position="570"/>
        <end position="580"/>
    </location>
</feature>
<dbReference type="SUPFAM" id="SSF54171">
    <property type="entry name" value="DNA-binding domain"/>
    <property type="match status" value="3"/>
</dbReference>
<reference evidence="9 10" key="1">
    <citation type="submission" date="2025-04" db="UniProtKB">
        <authorList>
            <consortium name="RefSeq"/>
        </authorList>
    </citation>
    <scope>IDENTIFICATION</scope>
</reference>
<evidence type="ECO:0000313" key="9">
    <source>
        <dbReference type="RefSeq" id="XP_021816869.1"/>
    </source>
</evidence>
<evidence type="ECO:0000256" key="5">
    <source>
        <dbReference type="ARBA" id="ARBA00023242"/>
    </source>
</evidence>
<name>A0A6P5SL90_PRUAV</name>
<dbReference type="PROSITE" id="PS50982">
    <property type="entry name" value="MBD"/>
    <property type="match status" value="2"/>
</dbReference>
<keyword evidence="3" id="KW-0238">DNA-binding</keyword>
<keyword evidence="2" id="KW-0805">Transcription regulation</keyword>
<evidence type="ECO:0000313" key="10">
    <source>
        <dbReference type="RefSeq" id="XP_021816870.1"/>
    </source>
</evidence>
<dbReference type="PANTHER" id="PTHR34067">
    <property type="entry name" value="OS04G0193200 PROTEIN"/>
    <property type="match status" value="1"/>
</dbReference>